<evidence type="ECO:0000256" key="1">
    <source>
        <dbReference type="ARBA" id="ARBA00006068"/>
    </source>
</evidence>
<gene>
    <name evidence="5" type="ORF">GCM10010384_27850</name>
</gene>
<feature type="transmembrane region" description="Helical" evidence="3">
    <location>
        <begin position="165"/>
        <end position="184"/>
    </location>
</feature>
<organism evidence="5 6">
    <name type="scientific">Streptomyces djakartensis</name>
    <dbReference type="NCBI Taxonomy" id="68193"/>
    <lineage>
        <taxon>Bacteria</taxon>
        <taxon>Bacillati</taxon>
        <taxon>Actinomycetota</taxon>
        <taxon>Actinomycetes</taxon>
        <taxon>Kitasatosporales</taxon>
        <taxon>Streptomycetaceae</taxon>
        <taxon>Streptomyces</taxon>
    </lineage>
</organism>
<evidence type="ECO:0000256" key="3">
    <source>
        <dbReference type="SAM" id="Phobius"/>
    </source>
</evidence>
<evidence type="ECO:0000313" key="6">
    <source>
        <dbReference type="Proteomes" id="UP000653308"/>
    </source>
</evidence>
<feature type="region of interest" description="Disordered" evidence="2">
    <location>
        <begin position="1"/>
        <end position="49"/>
    </location>
</feature>
<dbReference type="Pfam" id="PF03816">
    <property type="entry name" value="LytR_cpsA_psr"/>
    <property type="match status" value="1"/>
</dbReference>
<dbReference type="EMBL" id="BMWE01000007">
    <property type="protein sequence ID" value="GGY19846.1"/>
    <property type="molecule type" value="Genomic_DNA"/>
</dbReference>
<reference evidence="6" key="1">
    <citation type="journal article" date="2019" name="Int. J. Syst. Evol. Microbiol.">
        <title>The Global Catalogue of Microorganisms (GCM) 10K type strain sequencing project: providing services to taxonomists for standard genome sequencing and annotation.</title>
        <authorList>
            <consortium name="The Broad Institute Genomics Platform"/>
            <consortium name="The Broad Institute Genome Sequencing Center for Infectious Disease"/>
            <person name="Wu L."/>
            <person name="Ma J."/>
        </authorList>
    </citation>
    <scope>NUCLEOTIDE SEQUENCE [LARGE SCALE GENOMIC DNA]</scope>
    <source>
        <strain evidence="6">JCM 4957</strain>
    </source>
</reference>
<dbReference type="InterPro" id="IPR004474">
    <property type="entry name" value="LytR_CpsA_psr"/>
</dbReference>
<dbReference type="NCBIfam" id="TIGR00350">
    <property type="entry name" value="lytR_cpsA_psr"/>
    <property type="match status" value="1"/>
</dbReference>
<feature type="compositionally biased region" description="Basic and acidic residues" evidence="2">
    <location>
        <begin position="17"/>
        <end position="26"/>
    </location>
</feature>
<evidence type="ECO:0000259" key="4">
    <source>
        <dbReference type="Pfam" id="PF03816"/>
    </source>
</evidence>
<name>A0ABQ2ZQ68_9ACTN</name>
<feature type="domain" description="Cell envelope-related transcriptional attenuator" evidence="4">
    <location>
        <begin position="237"/>
        <end position="389"/>
    </location>
</feature>
<feature type="region of interest" description="Disordered" evidence="2">
    <location>
        <begin position="66"/>
        <end position="155"/>
    </location>
</feature>
<sequence>MVHPMSDGPGWWPGSDRQNEEGEASGHRVITGQVWQSGTSPLQTPTRPYEGYIVGPYPYGGPDAHLGPYPYGGPDGAGLGPSAHQGAAQYRAPAPYQAPTPHSAPTPHPAPAPYPAPAPAPAPPVTDDSPADAPGQGHGAGRGGHSTSVRTPWERPGRFRRTVRLLAALLCVLALTGAGTFAWAEFRLDRSVDLGGVADRPPRGKGTNYLIVGSDGRDGLSEQARKELHTGTAGGSRTDSMMLLHTGAHGTTMVSLPRDSWVTIPSYVDPDTGKSHRAAKNKLNAAYSLGGPGMLVRTVELNTGLRVDHYAEIGFGGFVGVVDAVGGVDMCVDRNIRDPKSGLDLKKGCHNLTGTQALAFVRQRHQEADGDLGRSRNQRKFLSALARKTATPGVVLDPFRAYPALSAGLDTLVVDKDMELPTLLSLFQAMRSVSGGTGRQLNIPVAGAAARSALKWDDAKAKKLFAELRGDRPVSLEEDG</sequence>
<comment type="caution">
    <text evidence="5">The sequence shown here is derived from an EMBL/GenBank/DDBJ whole genome shotgun (WGS) entry which is preliminary data.</text>
</comment>
<feature type="compositionally biased region" description="Pro residues" evidence="2">
    <location>
        <begin position="96"/>
        <end position="124"/>
    </location>
</feature>
<dbReference type="PANTHER" id="PTHR33392">
    <property type="entry name" value="POLYISOPRENYL-TEICHOIC ACID--PEPTIDOGLYCAN TEICHOIC ACID TRANSFERASE TAGU"/>
    <property type="match status" value="1"/>
</dbReference>
<keyword evidence="3" id="KW-0472">Membrane</keyword>
<evidence type="ECO:0000313" key="5">
    <source>
        <dbReference type="EMBL" id="GGY19846.1"/>
    </source>
</evidence>
<evidence type="ECO:0000256" key="2">
    <source>
        <dbReference type="SAM" id="MobiDB-lite"/>
    </source>
</evidence>
<accession>A0ABQ2ZQ68</accession>
<keyword evidence="6" id="KW-1185">Reference proteome</keyword>
<feature type="compositionally biased region" description="Low complexity" evidence="2">
    <location>
        <begin position="125"/>
        <end position="135"/>
    </location>
</feature>
<dbReference type="Gene3D" id="3.40.630.190">
    <property type="entry name" value="LCP protein"/>
    <property type="match status" value="1"/>
</dbReference>
<keyword evidence="3" id="KW-1133">Transmembrane helix</keyword>
<feature type="compositionally biased region" description="Polar residues" evidence="2">
    <location>
        <begin position="33"/>
        <end position="46"/>
    </location>
</feature>
<dbReference type="InterPro" id="IPR050922">
    <property type="entry name" value="LytR/CpsA/Psr_CW_biosynth"/>
</dbReference>
<keyword evidence="3" id="KW-0812">Transmembrane</keyword>
<dbReference type="Proteomes" id="UP000653308">
    <property type="component" value="Unassembled WGS sequence"/>
</dbReference>
<comment type="similarity">
    <text evidence="1">Belongs to the LytR/CpsA/Psr (LCP) family.</text>
</comment>
<dbReference type="PANTHER" id="PTHR33392:SF6">
    <property type="entry name" value="POLYISOPRENYL-TEICHOIC ACID--PEPTIDOGLYCAN TEICHOIC ACID TRANSFERASE TAGU"/>
    <property type="match status" value="1"/>
</dbReference>
<proteinExistence type="inferred from homology"/>
<protein>
    <recommendedName>
        <fullName evidence="4">Cell envelope-related transcriptional attenuator domain-containing protein</fullName>
    </recommendedName>
</protein>